<proteinExistence type="predicted"/>
<dbReference type="GO" id="GO:0004519">
    <property type="term" value="F:endonuclease activity"/>
    <property type="evidence" value="ECO:0007669"/>
    <property type="project" value="UniProtKB-KW"/>
</dbReference>
<feature type="non-terminal residue" evidence="1">
    <location>
        <position position="1"/>
    </location>
</feature>
<dbReference type="EMBL" id="SJLL01000611">
    <property type="protein sequence ID" value="TYK91481.1"/>
    <property type="molecule type" value="Genomic_DNA"/>
</dbReference>
<keyword evidence="1" id="KW-0540">Nuclease</keyword>
<sequence length="128" mass="15196">RGVDIRYFKKSISRSNFFRFENLKRYLPNLKSMDEFWGENWLDLQNLTLSVTTEKETIVEDFSAMEKLKIVDNFFNLLAAQIKAGYRKARGTNRFIGYPITEYLVDYRKRIPNYDTAKQSGSFIEQKV</sequence>
<comment type="caution">
    <text evidence="1">The sequence shown here is derived from an EMBL/GenBank/DDBJ whole genome shotgun (WGS) entry which is preliminary data.</text>
</comment>
<gene>
    <name evidence="1" type="ORF">E0F66_13045</name>
</gene>
<organism evidence="1 2">
    <name type="scientific">Streptococcus pyogenes</name>
    <dbReference type="NCBI Taxonomy" id="1314"/>
    <lineage>
        <taxon>Bacteria</taxon>
        <taxon>Bacillati</taxon>
        <taxon>Bacillota</taxon>
        <taxon>Bacilli</taxon>
        <taxon>Lactobacillales</taxon>
        <taxon>Streptococcaceae</taxon>
        <taxon>Streptococcus</taxon>
    </lineage>
</organism>
<accession>A0A5S4T5W0</accession>
<feature type="non-terminal residue" evidence="1">
    <location>
        <position position="128"/>
    </location>
</feature>
<dbReference type="AlphaFoldDB" id="A0A5S4T5W0"/>
<name>A0A5S4T5W0_STRPY</name>
<keyword evidence="1" id="KW-0255">Endonuclease</keyword>
<protein>
    <submittedName>
        <fullName evidence="1">Restriction endonuclease</fullName>
    </submittedName>
</protein>
<evidence type="ECO:0000313" key="1">
    <source>
        <dbReference type="EMBL" id="TYK91481.1"/>
    </source>
</evidence>
<keyword evidence="1" id="KW-0378">Hydrolase</keyword>
<evidence type="ECO:0000313" key="2">
    <source>
        <dbReference type="Proteomes" id="UP000324058"/>
    </source>
</evidence>
<reference evidence="1 2" key="1">
    <citation type="submission" date="2019-02" db="EMBL/GenBank/DDBJ databases">
        <title>Novel genomic isolates of S. pyogenes and S. dysgalactiae subsp. equisimilis associated to necrotising fasciitis (NSTI).</title>
        <authorList>
            <person name="Barrantes I."/>
        </authorList>
    </citation>
    <scope>NUCLEOTIDE SEQUENCE [LARGE SCALE GENOMIC DNA]</scope>
    <source>
        <strain evidence="1 2">SPY2028</strain>
    </source>
</reference>
<dbReference type="Proteomes" id="UP000324058">
    <property type="component" value="Unassembled WGS sequence"/>
</dbReference>